<dbReference type="Gramene" id="LPERR03G01320.1">
    <property type="protein sequence ID" value="LPERR03G01320.1"/>
    <property type="gene ID" value="LPERR03G01320"/>
</dbReference>
<dbReference type="PANTHER" id="PTHR33623">
    <property type="entry name" value="OS04G0572500 PROTEIN"/>
    <property type="match status" value="1"/>
</dbReference>
<dbReference type="HOGENOM" id="CLU_049247_0_0_1"/>
<reference evidence="2 3" key="1">
    <citation type="submission" date="2012-08" db="EMBL/GenBank/DDBJ databases">
        <title>Oryza genome evolution.</title>
        <authorList>
            <person name="Wing R.A."/>
        </authorList>
    </citation>
    <scope>NUCLEOTIDE SEQUENCE</scope>
</reference>
<dbReference type="EnsemblPlants" id="LPERR03G01320.1">
    <property type="protein sequence ID" value="LPERR03G01320.1"/>
    <property type="gene ID" value="LPERR03G01320"/>
</dbReference>
<feature type="compositionally biased region" description="Acidic residues" evidence="1">
    <location>
        <begin position="220"/>
        <end position="231"/>
    </location>
</feature>
<reference evidence="2" key="3">
    <citation type="submission" date="2015-04" db="UniProtKB">
        <authorList>
            <consortium name="EnsemblPlants"/>
        </authorList>
    </citation>
    <scope>IDENTIFICATION</scope>
</reference>
<feature type="compositionally biased region" description="Polar residues" evidence="1">
    <location>
        <begin position="280"/>
        <end position="290"/>
    </location>
</feature>
<dbReference type="PANTHER" id="PTHR33623:SF4">
    <property type="entry name" value="DUF4378 DOMAIN-CONTAINING PROTEIN"/>
    <property type="match status" value="1"/>
</dbReference>
<dbReference type="AlphaFoldDB" id="A0A0D9VNQ5"/>
<feature type="compositionally biased region" description="Low complexity" evidence="1">
    <location>
        <begin position="135"/>
        <end position="145"/>
    </location>
</feature>
<evidence type="ECO:0000256" key="1">
    <source>
        <dbReference type="SAM" id="MobiDB-lite"/>
    </source>
</evidence>
<evidence type="ECO:0000313" key="3">
    <source>
        <dbReference type="Proteomes" id="UP000032180"/>
    </source>
</evidence>
<feature type="region of interest" description="Disordered" evidence="1">
    <location>
        <begin position="280"/>
        <end position="324"/>
    </location>
</feature>
<accession>A0A0D9VNQ5</accession>
<evidence type="ECO:0008006" key="4">
    <source>
        <dbReference type="Google" id="ProtNLM"/>
    </source>
</evidence>
<feature type="compositionally biased region" description="Low complexity" evidence="1">
    <location>
        <begin position="296"/>
        <end position="315"/>
    </location>
</feature>
<feature type="compositionally biased region" description="Acidic residues" evidence="1">
    <location>
        <begin position="118"/>
        <end position="130"/>
    </location>
</feature>
<organism evidence="2 3">
    <name type="scientific">Leersia perrieri</name>
    <dbReference type="NCBI Taxonomy" id="77586"/>
    <lineage>
        <taxon>Eukaryota</taxon>
        <taxon>Viridiplantae</taxon>
        <taxon>Streptophyta</taxon>
        <taxon>Embryophyta</taxon>
        <taxon>Tracheophyta</taxon>
        <taxon>Spermatophyta</taxon>
        <taxon>Magnoliopsida</taxon>
        <taxon>Liliopsida</taxon>
        <taxon>Poales</taxon>
        <taxon>Poaceae</taxon>
        <taxon>BOP clade</taxon>
        <taxon>Oryzoideae</taxon>
        <taxon>Oryzeae</taxon>
        <taxon>Oryzinae</taxon>
        <taxon>Leersia</taxon>
    </lineage>
</organism>
<feature type="region of interest" description="Disordered" evidence="1">
    <location>
        <begin position="112"/>
        <end position="239"/>
    </location>
</feature>
<keyword evidence="3" id="KW-1185">Reference proteome</keyword>
<proteinExistence type="predicted"/>
<feature type="region of interest" description="Disordered" evidence="1">
    <location>
        <begin position="1"/>
        <end position="57"/>
    </location>
</feature>
<reference evidence="3" key="2">
    <citation type="submission" date="2013-12" db="EMBL/GenBank/DDBJ databases">
        <authorList>
            <person name="Yu Y."/>
            <person name="Lee S."/>
            <person name="de Baynast K."/>
            <person name="Wissotski M."/>
            <person name="Liu L."/>
            <person name="Talag J."/>
            <person name="Goicoechea J."/>
            <person name="Angelova A."/>
            <person name="Jetty R."/>
            <person name="Kudrna D."/>
            <person name="Golser W."/>
            <person name="Rivera L."/>
            <person name="Zhang J."/>
            <person name="Wing R."/>
        </authorList>
    </citation>
    <scope>NUCLEOTIDE SEQUENCE</scope>
</reference>
<protein>
    <recommendedName>
        <fullName evidence="4">DUF4378 domain-containing protein</fullName>
    </recommendedName>
</protein>
<name>A0A0D9VNQ5_9ORYZ</name>
<dbReference type="Proteomes" id="UP000032180">
    <property type="component" value="Chromosome 3"/>
</dbReference>
<dbReference type="eggNOG" id="ENOG502QU97">
    <property type="taxonomic scope" value="Eukaryota"/>
</dbReference>
<evidence type="ECO:0000313" key="2">
    <source>
        <dbReference type="EnsemblPlants" id="LPERR03G01320.1"/>
    </source>
</evidence>
<sequence>MVRRSTMPPPPPLTLRDFLEQSSSEGFRSYPRYPVPDDVDNGSGGSVVGGGGGGDHLDDLAPPVRLLIEAGLRRSPSTRLPPSFYGFFHKSPGTLAKISRSLSRRFRDGFSWRRRENDGDDDDIGVDERDEFGWPSPVVSSCSSSDTEEEMAMENLASASASEKEEMSQSSTGSVAFEGAADAGGDGHNKEEEVDGEPVGRNLEMEDKQQLSPVSIMDFPFDDDDDDEGGGEEVRDAGAMCSPSFEQCLAELQRSKAELVHKIRRLEGLTQVVVPVDLDAQSTESDSSPDTRTHLNSNNSSSDDTATSTPTTTSPRADVEQQKCTDVQDDHRLLFARLVESSSATDDDENTAWLLHDFFAEGVDRLRASGKPVTDREEAALAREADAWARGAGQRWGVRDVVFSGGSALAEMERSRRWMCVGEEERDVGAEVEALVVDALVDELLRDLAR</sequence>
<feature type="compositionally biased region" description="Gly residues" evidence="1">
    <location>
        <begin position="42"/>
        <end position="54"/>
    </location>
</feature>